<name>A0A4C1TW89_EUMVA</name>
<keyword evidence="2" id="KW-1185">Reference proteome</keyword>
<dbReference type="EMBL" id="BGZK01000096">
    <property type="protein sequence ID" value="GBP18325.1"/>
    <property type="molecule type" value="Genomic_DNA"/>
</dbReference>
<dbReference type="Proteomes" id="UP000299102">
    <property type="component" value="Unassembled WGS sequence"/>
</dbReference>
<comment type="caution">
    <text evidence="1">The sequence shown here is derived from an EMBL/GenBank/DDBJ whole genome shotgun (WGS) entry which is preliminary data.</text>
</comment>
<sequence>MKNRFRIFSHESLGSAFDLGPRTAPDSSPGHALCSYPDAILNFGASTDPNLNTGPSSRFDFPPRFQFKNHYEPRIRYEGNQGKF</sequence>
<organism evidence="1 2">
    <name type="scientific">Eumeta variegata</name>
    <name type="common">Bagworm moth</name>
    <name type="synonym">Eumeta japonica</name>
    <dbReference type="NCBI Taxonomy" id="151549"/>
    <lineage>
        <taxon>Eukaryota</taxon>
        <taxon>Metazoa</taxon>
        <taxon>Ecdysozoa</taxon>
        <taxon>Arthropoda</taxon>
        <taxon>Hexapoda</taxon>
        <taxon>Insecta</taxon>
        <taxon>Pterygota</taxon>
        <taxon>Neoptera</taxon>
        <taxon>Endopterygota</taxon>
        <taxon>Lepidoptera</taxon>
        <taxon>Glossata</taxon>
        <taxon>Ditrysia</taxon>
        <taxon>Tineoidea</taxon>
        <taxon>Psychidae</taxon>
        <taxon>Oiketicinae</taxon>
        <taxon>Eumeta</taxon>
    </lineage>
</organism>
<protein>
    <submittedName>
        <fullName evidence="1">Uncharacterized protein</fullName>
    </submittedName>
</protein>
<evidence type="ECO:0000313" key="1">
    <source>
        <dbReference type="EMBL" id="GBP18325.1"/>
    </source>
</evidence>
<dbReference type="AlphaFoldDB" id="A0A4C1TW89"/>
<evidence type="ECO:0000313" key="2">
    <source>
        <dbReference type="Proteomes" id="UP000299102"/>
    </source>
</evidence>
<gene>
    <name evidence="1" type="ORF">EVAR_14717_1</name>
</gene>
<reference evidence="1 2" key="1">
    <citation type="journal article" date="2019" name="Commun. Biol.">
        <title>The bagworm genome reveals a unique fibroin gene that provides high tensile strength.</title>
        <authorList>
            <person name="Kono N."/>
            <person name="Nakamura H."/>
            <person name="Ohtoshi R."/>
            <person name="Tomita M."/>
            <person name="Numata K."/>
            <person name="Arakawa K."/>
        </authorList>
    </citation>
    <scope>NUCLEOTIDE SEQUENCE [LARGE SCALE GENOMIC DNA]</scope>
</reference>
<proteinExistence type="predicted"/>
<accession>A0A4C1TW89</accession>